<evidence type="ECO:0000256" key="1">
    <source>
        <dbReference type="SAM" id="Coils"/>
    </source>
</evidence>
<reference evidence="2" key="1">
    <citation type="journal article" date="2014" name="Front. Microbiol.">
        <title>High frequency of phylogenetically diverse reductive dehalogenase-homologous genes in deep subseafloor sedimentary metagenomes.</title>
        <authorList>
            <person name="Kawai M."/>
            <person name="Futagami T."/>
            <person name="Toyoda A."/>
            <person name="Takaki Y."/>
            <person name="Nishi S."/>
            <person name="Hori S."/>
            <person name="Arai W."/>
            <person name="Tsubouchi T."/>
            <person name="Morono Y."/>
            <person name="Uchiyama I."/>
            <person name="Ito T."/>
            <person name="Fujiyama A."/>
            <person name="Inagaki F."/>
            <person name="Takami H."/>
        </authorList>
    </citation>
    <scope>NUCLEOTIDE SEQUENCE</scope>
    <source>
        <strain evidence="2">Expedition CK06-06</strain>
    </source>
</reference>
<name>X0WXP3_9ZZZZ</name>
<proteinExistence type="predicted"/>
<feature type="coiled-coil region" evidence="1">
    <location>
        <begin position="1"/>
        <end position="35"/>
    </location>
</feature>
<feature type="coiled-coil region" evidence="1">
    <location>
        <begin position="79"/>
        <end position="159"/>
    </location>
</feature>
<feature type="non-terminal residue" evidence="2">
    <location>
        <position position="1"/>
    </location>
</feature>
<accession>X0WXP3</accession>
<sequence length="246" mass="29544">ERRWQEEKNNWMQNLRRKEEELTKLKMQSGIHEDEINRGWERKLGLIESEKRRSEDEIKFFKTELETKEKGIMSVKSQITLLAAEIKQEKDKIDKYRQLVDKLRNENESLIKKLDTREKEYYVLKTQTGLLSAKTKSEQEKLSKEIESLKEYINQLKTQKEVSIKSKNDEINSMQQTFTIKENELRTLMDKRDEEIKNLKTIFEEKIHSKEVELDNASNREKELQVSLNDARLKQKEYETQINTLT</sequence>
<comment type="caution">
    <text evidence="2">The sequence shown here is derived from an EMBL/GenBank/DDBJ whole genome shotgun (WGS) entry which is preliminary data.</text>
</comment>
<feature type="non-terminal residue" evidence="2">
    <location>
        <position position="246"/>
    </location>
</feature>
<keyword evidence="1" id="KW-0175">Coiled coil</keyword>
<dbReference type="AlphaFoldDB" id="X0WXP3"/>
<gene>
    <name evidence="2" type="ORF">S01H1_69840</name>
</gene>
<dbReference type="EMBL" id="BARS01046392">
    <property type="protein sequence ID" value="GAG29223.1"/>
    <property type="molecule type" value="Genomic_DNA"/>
</dbReference>
<organism evidence="2">
    <name type="scientific">marine sediment metagenome</name>
    <dbReference type="NCBI Taxonomy" id="412755"/>
    <lineage>
        <taxon>unclassified sequences</taxon>
        <taxon>metagenomes</taxon>
        <taxon>ecological metagenomes</taxon>
    </lineage>
</organism>
<evidence type="ECO:0000313" key="2">
    <source>
        <dbReference type="EMBL" id="GAG29223.1"/>
    </source>
</evidence>
<protein>
    <submittedName>
        <fullName evidence="2">Uncharacterized protein</fullName>
    </submittedName>
</protein>